<sequence>MKNLIELYKSILSSVGMTSDSQGFISTLTPGSDTPKPWTVEGKRGVLPTPEQLKQPDWSGRIGFHPLLQNLSGGESRVLEKFRDRMNGNSDFVLGMLMIDIAQLGVKGEIHKDLTPEQATYLGPFSDSDEKFVKLLRDLTSTKRVVKKNFEFVRFSVIKGRVWQGQKRSRVAVAHFPLYEALPKDNKPVQVGNFKLRIVDVKMLRNMYEFLFPGIRENGYYEIGSDSKIAPSLESLMALYGKFVDAINTAVAILEPVLNTSNALLLVDDWRDEMADLTPLLPEIRNIPYLEGNAPSERVAAAAAPARISDTPIAAAARTVVAADVAPTITADMVQPVQPVQQSQPIQQQEAQVVQQSGQPQPRFKLGMKSLTVTAETATHQISDQAASQVSGLSYARPAPVVGTVTPTPPVGTLIQPQQPVFQQPQQQQPAAPQAMKVPESARIINNQLYIPVEGSGVSGIPQGAVMVDNKVYVPLAGVQQGGQVLPGQQAQFGQPQGRFGQPAQITDPSQIPGLSAEEVQFYRMNPVMFQHFLQNLQQNNMQAAAVQLNQRQQAVPRYLQNAVQQAQQEQLATRGFFRR</sequence>
<organism evidence="1 2">
    <name type="scientific">Ralstonia phage RP31</name>
    <dbReference type="NCBI Taxonomy" id="1923890"/>
    <lineage>
        <taxon>Viruses</taxon>
        <taxon>Duplodnaviria</taxon>
        <taxon>Heunggongvirae</taxon>
        <taxon>Uroviricota</taxon>
        <taxon>Caudoviricetes</taxon>
        <taxon>Chimalliviridae</taxon>
        <taxon>Ripduovirus</taxon>
        <taxon>Ripduovirus RP12</taxon>
    </lineage>
</organism>
<proteinExistence type="predicted"/>
<dbReference type="EMBL" id="AP017925">
    <property type="protein sequence ID" value="BAW19537.1"/>
    <property type="molecule type" value="Genomic_DNA"/>
</dbReference>
<evidence type="ECO:0000313" key="2">
    <source>
        <dbReference type="Proteomes" id="UP000222950"/>
    </source>
</evidence>
<evidence type="ECO:0000313" key="1">
    <source>
        <dbReference type="EMBL" id="BAW19537.1"/>
    </source>
</evidence>
<protein>
    <submittedName>
        <fullName evidence="1">Uncharacterized protein</fullName>
    </submittedName>
</protein>
<accession>A0A1L7N228</accession>
<dbReference type="Proteomes" id="UP000222950">
    <property type="component" value="Segment"/>
</dbReference>
<reference evidence="1 2" key="1">
    <citation type="submission" date="2016-12" db="EMBL/GenBank/DDBJ databases">
        <title>Characterization of two jumbo phages RP12 and RP31 infecting the phytopathogen Ralstonia solanacearum.</title>
        <authorList>
            <person name="Kawasaki T."/>
            <person name="Yoshikawa G."/>
            <person name="Ogata H."/>
            <person name="Yamada T."/>
        </authorList>
    </citation>
    <scope>NUCLEOTIDE SEQUENCE [LARGE SCALE GENOMIC DNA]</scope>
    <source>
        <strain evidence="1 2">RP31</strain>
    </source>
</reference>
<name>A0A1L7N228_9CAUD</name>